<dbReference type="InterPro" id="IPR023801">
    <property type="entry name" value="His_deacetylse_dom"/>
</dbReference>
<evidence type="ECO:0000259" key="3">
    <source>
        <dbReference type="Pfam" id="PF00850"/>
    </source>
</evidence>
<reference evidence="4 5" key="1">
    <citation type="journal article" date="2016" name="PLoS ONE">
        <title>Complete Genome Sequence and Comparative Genomics of a Novel Myxobacterium Myxococcus hansupus.</title>
        <authorList>
            <person name="Sharma G."/>
            <person name="Narwani T."/>
            <person name="Subramanian S."/>
        </authorList>
    </citation>
    <scope>NUCLEOTIDE SEQUENCE [LARGE SCALE GENOMIC DNA]</scope>
    <source>
        <strain evidence="5">mixupus</strain>
    </source>
</reference>
<dbReference type="KEGG" id="mym:A176_005630"/>
<evidence type="ECO:0000313" key="4">
    <source>
        <dbReference type="EMBL" id="AKQ68718.1"/>
    </source>
</evidence>
<evidence type="ECO:0000313" key="5">
    <source>
        <dbReference type="Proteomes" id="UP000009026"/>
    </source>
</evidence>
<keyword evidence="2" id="KW-0378">Hydrolase</keyword>
<evidence type="ECO:0000256" key="1">
    <source>
        <dbReference type="ARBA" id="ARBA00005947"/>
    </source>
</evidence>
<dbReference type="GO" id="GO:0016787">
    <property type="term" value="F:hydrolase activity"/>
    <property type="evidence" value="ECO:0007669"/>
    <property type="project" value="UniProtKB-KW"/>
</dbReference>
<sequence length="299" mass="32226">MRVFHSDSYEVPLPPGHRFPMEKYRLLREALLERGVLSPAAITESTPCPREDLERVHTPRYLDALFHGTLTEAELRRLGFPWSPGLVQRFAAAVAGTIDAGRAALRDGIGGNLSGGTHHGFPDHGEGFCVFNDIAVAIRVLQAEGALRRAVVVDLDVHQGNGTAAVFAGDDAVFTFSMHGENNFPFRKQPSHLDVGLPDGTGDAEYLDALALYLPEVLDRAGACALFFQAGVDPLTEDALGRLSLTHAGLRERDRLVLEAARQRGIPVVLTLGGGYAKPLSATIEAHVGTYEVARALFG</sequence>
<organism evidence="4 5">
    <name type="scientific">Pseudomyxococcus hansupus</name>
    <dbReference type="NCBI Taxonomy" id="1297742"/>
    <lineage>
        <taxon>Bacteria</taxon>
        <taxon>Pseudomonadati</taxon>
        <taxon>Myxococcota</taxon>
        <taxon>Myxococcia</taxon>
        <taxon>Myxococcales</taxon>
        <taxon>Cystobacterineae</taxon>
        <taxon>Myxococcaceae</taxon>
        <taxon>Pseudomyxococcus</taxon>
    </lineage>
</organism>
<evidence type="ECO:0000256" key="2">
    <source>
        <dbReference type="ARBA" id="ARBA00022801"/>
    </source>
</evidence>
<dbReference type="GO" id="GO:0004407">
    <property type="term" value="F:histone deacetylase activity"/>
    <property type="evidence" value="ECO:0007669"/>
    <property type="project" value="InterPro"/>
</dbReference>
<dbReference type="STRING" id="1297742.A176_005630"/>
<dbReference type="InterPro" id="IPR000286">
    <property type="entry name" value="HDACs"/>
</dbReference>
<dbReference type="PANTHER" id="PTHR10625">
    <property type="entry name" value="HISTONE DEACETYLASE HDAC1-RELATED"/>
    <property type="match status" value="1"/>
</dbReference>
<proteinExistence type="inferred from homology"/>
<dbReference type="SUPFAM" id="SSF52768">
    <property type="entry name" value="Arginase/deacetylase"/>
    <property type="match status" value="1"/>
</dbReference>
<gene>
    <name evidence="4" type="ORF">A176_005630</name>
</gene>
<accession>A0A0H4X497</accession>
<dbReference type="InterPro" id="IPR023696">
    <property type="entry name" value="Ureohydrolase_dom_sf"/>
</dbReference>
<dbReference type="PRINTS" id="PR01270">
    <property type="entry name" value="HDASUPER"/>
</dbReference>
<dbReference type="PATRIC" id="fig|1297742.4.peg.5726"/>
<dbReference type="OrthoDB" id="9808367at2"/>
<dbReference type="Gene3D" id="3.40.800.20">
    <property type="entry name" value="Histone deacetylase domain"/>
    <property type="match status" value="1"/>
</dbReference>
<dbReference type="Proteomes" id="UP000009026">
    <property type="component" value="Chromosome"/>
</dbReference>
<dbReference type="InterPro" id="IPR044150">
    <property type="entry name" value="HDAC_classIV"/>
</dbReference>
<dbReference type="PANTHER" id="PTHR10625:SF19">
    <property type="entry name" value="HISTONE DEACETYLASE 12"/>
    <property type="match status" value="1"/>
</dbReference>
<dbReference type="CDD" id="cd09993">
    <property type="entry name" value="HDAC_classIV"/>
    <property type="match status" value="1"/>
</dbReference>
<feature type="domain" description="Histone deacetylase" evidence="3">
    <location>
        <begin position="17"/>
        <end position="283"/>
    </location>
</feature>
<protein>
    <submittedName>
        <fullName evidence="4">Deacetylase</fullName>
    </submittedName>
</protein>
<comment type="similarity">
    <text evidence="1">Belongs to the histone deacetylase family.</text>
</comment>
<dbReference type="EMBL" id="CP012109">
    <property type="protein sequence ID" value="AKQ68718.1"/>
    <property type="molecule type" value="Genomic_DNA"/>
</dbReference>
<dbReference type="InterPro" id="IPR037138">
    <property type="entry name" value="His_deacetylse_dom_sf"/>
</dbReference>
<dbReference type="GO" id="GO:0040029">
    <property type="term" value="P:epigenetic regulation of gene expression"/>
    <property type="evidence" value="ECO:0007669"/>
    <property type="project" value="TreeGrafter"/>
</dbReference>
<dbReference type="RefSeq" id="WP_044889361.1">
    <property type="nucleotide sequence ID" value="NZ_CP012109.1"/>
</dbReference>
<dbReference type="AlphaFoldDB" id="A0A0H4X497"/>
<dbReference type="eggNOG" id="COG0123">
    <property type="taxonomic scope" value="Bacteria"/>
</dbReference>
<dbReference type="Pfam" id="PF00850">
    <property type="entry name" value="Hist_deacetyl"/>
    <property type="match status" value="1"/>
</dbReference>
<keyword evidence="5" id="KW-1185">Reference proteome</keyword>
<name>A0A0H4X497_9BACT</name>